<feature type="non-terminal residue" evidence="2">
    <location>
        <position position="101"/>
    </location>
</feature>
<reference evidence="2 3" key="1">
    <citation type="submission" date="2024-05" db="EMBL/GenBank/DDBJ databases">
        <title>Genome sequencing and assembly of Indian major carp, Cirrhinus mrigala (Hamilton, 1822).</title>
        <authorList>
            <person name="Mohindra V."/>
            <person name="Chowdhury L.M."/>
            <person name="Lal K."/>
            <person name="Jena J.K."/>
        </authorList>
    </citation>
    <scope>NUCLEOTIDE SEQUENCE [LARGE SCALE GENOMIC DNA]</scope>
    <source>
        <strain evidence="2">CM1030</strain>
        <tissue evidence="2">Blood</tissue>
    </source>
</reference>
<evidence type="ECO:0000313" key="3">
    <source>
        <dbReference type="Proteomes" id="UP001529510"/>
    </source>
</evidence>
<dbReference type="Proteomes" id="UP001529510">
    <property type="component" value="Unassembled WGS sequence"/>
</dbReference>
<comment type="caution">
    <text evidence="2">The sequence shown here is derived from an EMBL/GenBank/DDBJ whole genome shotgun (WGS) entry which is preliminary data.</text>
</comment>
<feature type="compositionally biased region" description="Basic and acidic residues" evidence="1">
    <location>
        <begin position="30"/>
        <end position="40"/>
    </location>
</feature>
<proteinExistence type="predicted"/>
<dbReference type="EMBL" id="JAMKFB020000019">
    <property type="protein sequence ID" value="KAL0166131.1"/>
    <property type="molecule type" value="Genomic_DNA"/>
</dbReference>
<evidence type="ECO:0000256" key="1">
    <source>
        <dbReference type="SAM" id="MobiDB-lite"/>
    </source>
</evidence>
<name>A0ABD0NYU5_CIRMR</name>
<accession>A0ABD0NYU5</accession>
<gene>
    <name evidence="2" type="ORF">M9458_037975</name>
</gene>
<protein>
    <submittedName>
        <fullName evidence="2">Uncharacterized protein</fullName>
    </submittedName>
</protein>
<feature type="region of interest" description="Disordered" evidence="1">
    <location>
        <begin position="26"/>
        <end position="59"/>
    </location>
</feature>
<organism evidence="2 3">
    <name type="scientific">Cirrhinus mrigala</name>
    <name type="common">Mrigala</name>
    <dbReference type="NCBI Taxonomy" id="683832"/>
    <lineage>
        <taxon>Eukaryota</taxon>
        <taxon>Metazoa</taxon>
        <taxon>Chordata</taxon>
        <taxon>Craniata</taxon>
        <taxon>Vertebrata</taxon>
        <taxon>Euteleostomi</taxon>
        <taxon>Actinopterygii</taxon>
        <taxon>Neopterygii</taxon>
        <taxon>Teleostei</taxon>
        <taxon>Ostariophysi</taxon>
        <taxon>Cypriniformes</taxon>
        <taxon>Cyprinidae</taxon>
        <taxon>Labeoninae</taxon>
        <taxon>Labeonini</taxon>
        <taxon>Cirrhinus</taxon>
    </lineage>
</organism>
<evidence type="ECO:0000313" key="2">
    <source>
        <dbReference type="EMBL" id="KAL0166131.1"/>
    </source>
</evidence>
<sequence length="101" mass="11558">MGLLSRLKKMFEKECEQEPCVLLKNTTKTADNHPPYRPDEAPVAGGTDGGKEAEREVKKKKKSFWRWPSLHFPRRKAAKYDLAEAENKYQAEAGSSRTFTD</sequence>
<dbReference type="AlphaFoldDB" id="A0ABD0NYU5"/>
<keyword evidence="3" id="KW-1185">Reference proteome</keyword>